<evidence type="ECO:0000256" key="1">
    <source>
        <dbReference type="SAM" id="Phobius"/>
    </source>
</evidence>
<proteinExistence type="predicted"/>
<keyword evidence="3" id="KW-1185">Reference proteome</keyword>
<feature type="transmembrane region" description="Helical" evidence="1">
    <location>
        <begin position="5"/>
        <end position="22"/>
    </location>
</feature>
<feature type="transmembrane region" description="Helical" evidence="1">
    <location>
        <begin position="28"/>
        <end position="46"/>
    </location>
</feature>
<dbReference type="Proteomes" id="UP001139451">
    <property type="component" value="Unassembled WGS sequence"/>
</dbReference>
<name>A0A9X2KN38_9SPHN</name>
<dbReference type="EMBL" id="JAMLDX010000018">
    <property type="protein sequence ID" value="MCP3732387.1"/>
    <property type="molecule type" value="Genomic_DNA"/>
</dbReference>
<keyword evidence="1" id="KW-0812">Transmembrane</keyword>
<protein>
    <submittedName>
        <fullName evidence="2">Uncharacterized protein</fullName>
    </submittedName>
</protein>
<reference evidence="2" key="1">
    <citation type="submission" date="2022-05" db="EMBL/GenBank/DDBJ databases">
        <title>Sphingomonas sp. strain MG17 Genome sequencing and assembly.</title>
        <authorList>
            <person name="Kim I."/>
        </authorList>
    </citation>
    <scope>NUCLEOTIDE SEQUENCE</scope>
    <source>
        <strain evidence="2">MG17</strain>
    </source>
</reference>
<gene>
    <name evidence="2" type="ORF">M9978_18350</name>
</gene>
<keyword evidence="1" id="KW-1133">Transmembrane helix</keyword>
<dbReference type="AlphaFoldDB" id="A0A9X2KN38"/>
<evidence type="ECO:0000313" key="2">
    <source>
        <dbReference type="EMBL" id="MCP3732387.1"/>
    </source>
</evidence>
<dbReference type="RefSeq" id="WP_254295794.1">
    <property type="nucleotide sequence ID" value="NZ_JAMLDX010000018.1"/>
</dbReference>
<keyword evidence="1" id="KW-0472">Membrane</keyword>
<organism evidence="2 3">
    <name type="scientific">Sphingomonas tagetis</name>
    <dbReference type="NCBI Taxonomy" id="2949092"/>
    <lineage>
        <taxon>Bacteria</taxon>
        <taxon>Pseudomonadati</taxon>
        <taxon>Pseudomonadota</taxon>
        <taxon>Alphaproteobacteria</taxon>
        <taxon>Sphingomonadales</taxon>
        <taxon>Sphingomonadaceae</taxon>
        <taxon>Sphingomonas</taxon>
    </lineage>
</organism>
<feature type="transmembrane region" description="Helical" evidence="1">
    <location>
        <begin position="53"/>
        <end position="72"/>
    </location>
</feature>
<sequence length="73" mass="7683">MLNLISLIVGVVTVPVMLVALIPLLGWLNYLVIPMAIVGLVLGVLSDSNTGRNLNIVVLVIGAIRLSLGGFIF</sequence>
<evidence type="ECO:0000313" key="3">
    <source>
        <dbReference type="Proteomes" id="UP001139451"/>
    </source>
</evidence>
<comment type="caution">
    <text evidence="2">The sequence shown here is derived from an EMBL/GenBank/DDBJ whole genome shotgun (WGS) entry which is preliminary data.</text>
</comment>
<accession>A0A9X2KN38</accession>